<dbReference type="Proteomes" id="UP000321571">
    <property type="component" value="Unassembled WGS sequence"/>
</dbReference>
<keyword evidence="4" id="KW-1185">Reference proteome</keyword>
<dbReference type="InterPro" id="IPR036365">
    <property type="entry name" value="PGBD-like_sf"/>
</dbReference>
<dbReference type="Gene3D" id="1.10.101.10">
    <property type="entry name" value="PGBD-like superfamily/PGBD"/>
    <property type="match status" value="2"/>
</dbReference>
<evidence type="ECO:0000313" key="3">
    <source>
        <dbReference type="EMBL" id="TXL56590.1"/>
    </source>
</evidence>
<comment type="caution">
    <text evidence="3">The sequence shown here is derived from an EMBL/GenBank/DDBJ whole genome shotgun (WGS) entry which is preliminary data.</text>
</comment>
<dbReference type="InterPro" id="IPR015020">
    <property type="entry name" value="Rv2525c-like_Glyco_Hydro-like"/>
</dbReference>
<keyword evidence="1" id="KW-0732">Signal</keyword>
<dbReference type="EMBL" id="VDUX01000009">
    <property type="protein sequence ID" value="TXL56590.1"/>
    <property type="molecule type" value="Genomic_DNA"/>
</dbReference>
<organism evidence="3 4">
    <name type="scientific">Aeromicrobium terrae</name>
    <dbReference type="NCBI Taxonomy" id="2498846"/>
    <lineage>
        <taxon>Bacteria</taxon>
        <taxon>Bacillati</taxon>
        <taxon>Actinomycetota</taxon>
        <taxon>Actinomycetes</taxon>
        <taxon>Propionibacteriales</taxon>
        <taxon>Nocardioidaceae</taxon>
        <taxon>Aeromicrobium</taxon>
    </lineage>
</organism>
<dbReference type="InterPro" id="IPR036366">
    <property type="entry name" value="PGBDSf"/>
</dbReference>
<dbReference type="InterPro" id="IPR017853">
    <property type="entry name" value="GH"/>
</dbReference>
<name>A0A5C8NF54_9ACTN</name>
<evidence type="ECO:0000256" key="1">
    <source>
        <dbReference type="SAM" id="SignalP"/>
    </source>
</evidence>
<evidence type="ECO:0000259" key="2">
    <source>
        <dbReference type="Pfam" id="PF08924"/>
    </source>
</evidence>
<feature type="signal peptide" evidence="1">
    <location>
        <begin position="1"/>
        <end position="45"/>
    </location>
</feature>
<proteinExistence type="predicted"/>
<dbReference type="Gene3D" id="3.20.20.80">
    <property type="entry name" value="Glycosidases"/>
    <property type="match status" value="1"/>
</dbReference>
<reference evidence="3 4" key="1">
    <citation type="submission" date="2019-06" db="EMBL/GenBank/DDBJ databases">
        <title>Aeromicrobium sp. nov., isolated from a maize field.</title>
        <authorList>
            <person name="Lin S.-Y."/>
            <person name="Tsai C.-F."/>
            <person name="Young C.-C."/>
        </authorList>
    </citation>
    <scope>NUCLEOTIDE SEQUENCE [LARGE SCALE GENOMIC DNA]</scope>
    <source>
        <strain evidence="3 4">CC-CFT486</strain>
    </source>
</reference>
<gene>
    <name evidence="3" type="ORF">FHP06_15140</name>
</gene>
<dbReference type="OrthoDB" id="5171321at2"/>
<accession>A0A5C8NF54</accession>
<sequence length="453" mass="49564">MRNIGPSRLYASGMRLVPSPTARMTVAGMLAALAASVLPASTAHAAEPQAPGSFTGYGFDTCVAPSQTVMDRWNLSSQYSAIGIYISGNSRYCGDAYQPNLSPAWVADNAAIGWRFVPIHVGYQAPCFKNNPDSRVQKKRMSRTTSTARSQATSDANEAVAALKKYGFPAGSFTYLDIEYYSRSDTSCDAAVRQFVDAFDERVHALGFRTGLYSSGSAAIASINAIRTASWLDKPDHMWIAWTNRIADTDGGPYLADSAWNHHERIHQYHNGVNETYGGKTLNIDKDFLDVGKGSVRPAEQQPCGHPMTYQTWPGLTLGSRADQVWVLECRLKAVGQLQTVDGYLSTGTIAAINRFRASLGWSQNSRTSREFWTALLSAGSQPRVLKYGDVGEDVYRLQRALRAAGEDITSYGKFNAQTAAAVRRYRLARDLAGYRTATAGTWVNLQKGKLTK</sequence>
<dbReference type="SUPFAM" id="SSF51445">
    <property type="entry name" value="(Trans)glycosidases"/>
    <property type="match status" value="1"/>
</dbReference>
<dbReference type="SUPFAM" id="SSF47090">
    <property type="entry name" value="PGBD-like"/>
    <property type="match status" value="2"/>
</dbReference>
<feature type="domain" description="Rv2525c-like glycoside hydrolase-like" evidence="2">
    <location>
        <begin position="73"/>
        <end position="288"/>
    </location>
</feature>
<protein>
    <submittedName>
        <fullName evidence="3">DUF1906 domain-containing protein</fullName>
    </submittedName>
</protein>
<feature type="chain" id="PRO_5022793393" evidence="1">
    <location>
        <begin position="46"/>
        <end position="453"/>
    </location>
</feature>
<dbReference type="AlphaFoldDB" id="A0A5C8NF54"/>
<dbReference type="Pfam" id="PF08924">
    <property type="entry name" value="Rv2525c_GlyHyd-like"/>
    <property type="match status" value="1"/>
</dbReference>
<evidence type="ECO:0000313" key="4">
    <source>
        <dbReference type="Proteomes" id="UP000321571"/>
    </source>
</evidence>